<dbReference type="EMBL" id="AWWV01006736">
    <property type="protein sequence ID" value="OMO99976.1"/>
    <property type="molecule type" value="Genomic_DNA"/>
</dbReference>
<keyword evidence="2" id="KW-1185">Reference proteome</keyword>
<reference evidence="1 2" key="1">
    <citation type="submission" date="2013-09" db="EMBL/GenBank/DDBJ databases">
        <title>Corchorus capsularis genome sequencing.</title>
        <authorList>
            <person name="Alam M."/>
            <person name="Haque M.S."/>
            <person name="Islam M.S."/>
            <person name="Emdad E.M."/>
            <person name="Islam M.M."/>
            <person name="Ahmed B."/>
            <person name="Halim A."/>
            <person name="Hossen Q.M.M."/>
            <person name="Hossain M.Z."/>
            <person name="Ahmed R."/>
            <person name="Khan M.M."/>
            <person name="Islam R."/>
            <person name="Rashid M.M."/>
            <person name="Khan S.A."/>
            <person name="Rahman M.S."/>
            <person name="Alam M."/>
        </authorList>
    </citation>
    <scope>NUCLEOTIDE SEQUENCE [LARGE SCALE GENOMIC DNA]</scope>
    <source>
        <strain evidence="2">cv. CVL-1</strain>
        <tissue evidence="1">Whole seedling</tissue>
    </source>
</reference>
<comment type="caution">
    <text evidence="1">The sequence shown here is derived from an EMBL/GenBank/DDBJ whole genome shotgun (WGS) entry which is preliminary data.</text>
</comment>
<organism evidence="1 2">
    <name type="scientific">Corchorus capsularis</name>
    <name type="common">Jute</name>
    <dbReference type="NCBI Taxonomy" id="210143"/>
    <lineage>
        <taxon>Eukaryota</taxon>
        <taxon>Viridiplantae</taxon>
        <taxon>Streptophyta</taxon>
        <taxon>Embryophyta</taxon>
        <taxon>Tracheophyta</taxon>
        <taxon>Spermatophyta</taxon>
        <taxon>Magnoliopsida</taxon>
        <taxon>eudicotyledons</taxon>
        <taxon>Gunneridae</taxon>
        <taxon>Pentapetalae</taxon>
        <taxon>rosids</taxon>
        <taxon>malvids</taxon>
        <taxon>Malvales</taxon>
        <taxon>Malvaceae</taxon>
        <taxon>Grewioideae</taxon>
        <taxon>Apeibeae</taxon>
        <taxon>Corchorus</taxon>
    </lineage>
</organism>
<dbReference type="Gramene" id="OMO99976">
    <property type="protein sequence ID" value="OMO99976"/>
    <property type="gene ID" value="CCACVL1_03519"/>
</dbReference>
<protein>
    <submittedName>
        <fullName evidence="1">Uncharacterized protein</fullName>
    </submittedName>
</protein>
<gene>
    <name evidence="1" type="ORF">CCACVL1_03519</name>
</gene>
<dbReference type="Proteomes" id="UP000188268">
    <property type="component" value="Unassembled WGS sequence"/>
</dbReference>
<accession>A0A1R3JYS7</accession>
<evidence type="ECO:0000313" key="2">
    <source>
        <dbReference type="Proteomes" id="UP000188268"/>
    </source>
</evidence>
<dbReference type="AlphaFoldDB" id="A0A1R3JYS7"/>
<evidence type="ECO:0000313" key="1">
    <source>
        <dbReference type="EMBL" id="OMO99976.1"/>
    </source>
</evidence>
<proteinExistence type="predicted"/>
<name>A0A1R3JYS7_COCAP</name>
<sequence>MEERFPEEADREEERGSPRVLCAAVVVGYFDGK</sequence>